<sequence>MPELMTKNRDVLNALLDSTIIGHVAYVDEDGAPGVLPTAVARFGGSLIVHGSTGSRWMRLVSGAPAAVSVTSVDGIVVARSAFESSLIYRSAVLFGSFRVLESTEKADALDALTEKLIPGRLSEVRQNTKKELAATLVLSMPIDEWSARVSDGWPEDATDDIAGDAWAGQVRFGKQPATVLDAPDLRRGIPTPDSVNALRGTD</sequence>
<dbReference type="PANTHER" id="PTHR34071:SF2">
    <property type="entry name" value="FLAVIN-NUCLEOTIDE-BINDING PROTEIN"/>
    <property type="match status" value="1"/>
</dbReference>
<gene>
    <name evidence="1" type="ORF">GCM10009655_21350</name>
</gene>
<evidence type="ECO:0000313" key="1">
    <source>
        <dbReference type="EMBL" id="GAA1221534.1"/>
    </source>
</evidence>
<accession>A0ABN1VSE0</accession>
<dbReference type="EMBL" id="BAAAKW010000034">
    <property type="protein sequence ID" value="GAA1221534.1"/>
    <property type="molecule type" value="Genomic_DNA"/>
</dbReference>
<dbReference type="InterPro" id="IPR012349">
    <property type="entry name" value="Split_barrel_FMN-bd"/>
</dbReference>
<dbReference type="SUPFAM" id="SSF50475">
    <property type="entry name" value="FMN-binding split barrel"/>
    <property type="match status" value="1"/>
</dbReference>
<dbReference type="PANTHER" id="PTHR34071">
    <property type="entry name" value="5-NITROIMIDAZOLE ANTIBIOTICS RESISTANCE PROTEIN, NIMA-FAMILY-RELATED PROTEIN-RELATED"/>
    <property type="match status" value="1"/>
</dbReference>
<dbReference type="Pfam" id="PF12900">
    <property type="entry name" value="Pyridox_ox_2"/>
    <property type="match status" value="1"/>
</dbReference>
<dbReference type="Gene3D" id="2.30.110.10">
    <property type="entry name" value="Electron Transport, Fmn-binding Protein, Chain A"/>
    <property type="match status" value="1"/>
</dbReference>
<evidence type="ECO:0000313" key="2">
    <source>
        <dbReference type="Proteomes" id="UP001500943"/>
    </source>
</evidence>
<dbReference type="InterPro" id="IPR024747">
    <property type="entry name" value="Pyridox_Oxase-rel"/>
</dbReference>
<proteinExistence type="predicted"/>
<name>A0ABN1VSE0_9MICO</name>
<protein>
    <submittedName>
        <fullName evidence="1">Pyridoxamine 5'-phosphate oxidase family protein</fullName>
    </submittedName>
</protein>
<reference evidence="1 2" key="1">
    <citation type="journal article" date="2019" name="Int. J. Syst. Evol. Microbiol.">
        <title>The Global Catalogue of Microorganisms (GCM) 10K type strain sequencing project: providing services to taxonomists for standard genome sequencing and annotation.</title>
        <authorList>
            <consortium name="The Broad Institute Genomics Platform"/>
            <consortium name="The Broad Institute Genome Sequencing Center for Infectious Disease"/>
            <person name="Wu L."/>
            <person name="Ma J."/>
        </authorList>
    </citation>
    <scope>NUCLEOTIDE SEQUENCE [LARGE SCALE GENOMIC DNA]</scope>
    <source>
        <strain evidence="1 2">JCM 12762</strain>
    </source>
</reference>
<organism evidence="1 2">
    <name type="scientific">Rhodoglobus aureus</name>
    <dbReference type="NCBI Taxonomy" id="191497"/>
    <lineage>
        <taxon>Bacteria</taxon>
        <taxon>Bacillati</taxon>
        <taxon>Actinomycetota</taxon>
        <taxon>Actinomycetes</taxon>
        <taxon>Micrococcales</taxon>
        <taxon>Microbacteriaceae</taxon>
        <taxon>Rhodoglobus</taxon>
    </lineage>
</organism>
<dbReference type="Proteomes" id="UP001500943">
    <property type="component" value="Unassembled WGS sequence"/>
</dbReference>
<comment type="caution">
    <text evidence="1">The sequence shown here is derived from an EMBL/GenBank/DDBJ whole genome shotgun (WGS) entry which is preliminary data.</text>
</comment>
<keyword evidence="2" id="KW-1185">Reference proteome</keyword>